<dbReference type="GO" id="GO:0000407">
    <property type="term" value="C:phagophore assembly site"/>
    <property type="evidence" value="ECO:0007669"/>
    <property type="project" value="UniProtKB-SubCell"/>
</dbReference>
<comment type="similarity">
    <text evidence="2">Belongs to the UDP-glycosyltransferase family.</text>
</comment>
<proteinExistence type="inferred from homology"/>
<dbReference type="SUPFAM" id="SSF53756">
    <property type="entry name" value="UDP-Glycosyltransferase/glycogen phosphorylase"/>
    <property type="match status" value="1"/>
</dbReference>
<dbReference type="EMBL" id="JABCRI010000016">
    <property type="protein sequence ID" value="KAF8392516.1"/>
    <property type="molecule type" value="Genomic_DNA"/>
</dbReference>
<dbReference type="GO" id="GO:0006914">
    <property type="term" value="P:autophagy"/>
    <property type="evidence" value="ECO:0007669"/>
    <property type="project" value="InterPro"/>
</dbReference>
<evidence type="ECO:0000256" key="4">
    <source>
        <dbReference type="ARBA" id="ARBA00022679"/>
    </source>
</evidence>
<dbReference type="FunFam" id="3.40.50.2000:FF:000037">
    <property type="entry name" value="Glycosyltransferase"/>
    <property type="match status" value="1"/>
</dbReference>
<evidence type="ECO:0000256" key="3">
    <source>
        <dbReference type="ARBA" id="ARBA00022676"/>
    </source>
</evidence>
<feature type="domain" description="BCAS3" evidence="6">
    <location>
        <begin position="1076"/>
        <end position="1221"/>
    </location>
</feature>
<evidence type="ECO:0000313" key="9">
    <source>
        <dbReference type="Proteomes" id="UP000655225"/>
    </source>
</evidence>
<dbReference type="GO" id="GO:0008194">
    <property type="term" value="F:UDP-glycosyltransferase activity"/>
    <property type="evidence" value="ECO:0007669"/>
    <property type="project" value="InterPro"/>
</dbReference>
<dbReference type="InterPro" id="IPR015943">
    <property type="entry name" value="WD40/YVTN_repeat-like_dom_sf"/>
</dbReference>
<evidence type="ECO:0000313" key="8">
    <source>
        <dbReference type="EMBL" id="KAF8392516.1"/>
    </source>
</evidence>
<keyword evidence="4" id="KW-0808">Transferase</keyword>
<dbReference type="InterPro" id="IPR036322">
    <property type="entry name" value="WD40_repeat_dom_sf"/>
</dbReference>
<dbReference type="GO" id="GO:0042594">
    <property type="term" value="P:response to starvation"/>
    <property type="evidence" value="ECO:0007669"/>
    <property type="project" value="TreeGrafter"/>
</dbReference>
<dbReference type="PANTHER" id="PTHR13268">
    <property type="entry name" value="BREAST CARCINOMA AMPLIFIED SEQUENCE 3"/>
    <property type="match status" value="1"/>
</dbReference>
<dbReference type="InterPro" id="IPR002213">
    <property type="entry name" value="UDP_glucos_trans"/>
</dbReference>
<evidence type="ECO:0000256" key="5">
    <source>
        <dbReference type="SAM" id="MobiDB-lite"/>
    </source>
</evidence>
<dbReference type="InterPro" id="IPR022175">
    <property type="entry name" value="BCAS3_dom"/>
</dbReference>
<evidence type="ECO:0000259" key="6">
    <source>
        <dbReference type="Pfam" id="PF12490"/>
    </source>
</evidence>
<dbReference type="Pfam" id="PF12490">
    <property type="entry name" value="BCAS3"/>
    <property type="match status" value="1"/>
</dbReference>
<evidence type="ECO:0000256" key="1">
    <source>
        <dbReference type="ARBA" id="ARBA00004329"/>
    </source>
</evidence>
<dbReference type="Proteomes" id="UP000655225">
    <property type="component" value="Unassembled WGS sequence"/>
</dbReference>
<feature type="domain" description="BCAS3 WD40" evidence="7">
    <location>
        <begin position="675"/>
        <end position="944"/>
    </location>
</feature>
<gene>
    <name evidence="8" type="ORF">HHK36_022859</name>
</gene>
<feature type="region of interest" description="Disordered" evidence="5">
    <location>
        <begin position="1439"/>
        <end position="1481"/>
    </location>
</feature>
<dbReference type="OrthoDB" id="25778at2759"/>
<protein>
    <submittedName>
        <fullName evidence="8">Uncharacterized protein</fullName>
    </submittedName>
</protein>
<dbReference type="Pfam" id="PF00201">
    <property type="entry name" value="UDPGT"/>
    <property type="match status" value="1"/>
</dbReference>
<organism evidence="8 9">
    <name type="scientific">Tetracentron sinense</name>
    <name type="common">Spur-leaf</name>
    <dbReference type="NCBI Taxonomy" id="13715"/>
    <lineage>
        <taxon>Eukaryota</taxon>
        <taxon>Viridiplantae</taxon>
        <taxon>Streptophyta</taxon>
        <taxon>Embryophyta</taxon>
        <taxon>Tracheophyta</taxon>
        <taxon>Spermatophyta</taxon>
        <taxon>Magnoliopsida</taxon>
        <taxon>Trochodendrales</taxon>
        <taxon>Trochodendraceae</taxon>
        <taxon>Tetracentron</taxon>
    </lineage>
</organism>
<dbReference type="FunFam" id="3.40.50.2000:FF:000088">
    <property type="entry name" value="Glycosyltransferase"/>
    <property type="match status" value="1"/>
</dbReference>
<keyword evidence="3" id="KW-0328">Glycosyltransferase</keyword>
<reference evidence="8 9" key="1">
    <citation type="submission" date="2020-04" db="EMBL/GenBank/DDBJ databases">
        <title>Plant Genome Project.</title>
        <authorList>
            <person name="Zhang R.-G."/>
        </authorList>
    </citation>
    <scope>NUCLEOTIDE SEQUENCE [LARGE SCALE GENOMIC DNA]</scope>
    <source>
        <strain evidence="8">YNK0</strain>
        <tissue evidence="8">Leaf</tissue>
    </source>
</reference>
<dbReference type="InterPro" id="IPR048382">
    <property type="entry name" value="BCAS3_WD40"/>
</dbReference>
<sequence length="1481" mass="161865">MERDLHVVMVPWLAFGHMIPFFNLSTALAKQGIRVSFISTPKNTLRLPKPPPNLAPLINLVDLCLPAVAGLPEGAEATIDVSFDEIQHLNTAYDLLQPQFRQFIANESPDWIIHDFVPYWTAEIAREFGIPQIFFSVFSAATLSFFGPPEYLVGDGQKKHRPSPESLTFPPEWITFPSSVAYRKYEANDVFALSFGQNASVMTIGERLSLAIRASEAVAVRSCSELEADYLNIVEKIYRKPVIPVGFLPLEKTGVGEGEWVEIFKWLDKQKPKSVVFVGFGSEAKLSRDQVYEIAHGLQLSNLPFLWALRSPMWALNGDDALPSDFQRTIGGRGVVVIGWVPQLEILAHPSICGSLVHSGWGSIVETLQHGHTLVVLPLGIDQGLNARLLVEKGLAVEVERSEDGSFDGSGIAKALRKAMVEEEGERIRVRAREAGTIFGDLRLHQEFYIDGFIQCLKKKKAIYLQQPKQQAESKEELQVVKSNPWNWKNTNNEIVVLSRVGQIPIEKSDGISDHRRVISSCLKTVSTNATTVASTVRSAGASVAASISVAPEDHKDQVLWAGFDKLELGTSASKHVLLLGYTNGFQVLDVEDASNVSELVSKHDDPVTFLQMQPIPEKSSEGHEGFRTSHPLLLVVAGDESNSLDLVQRGSHLGGLVGDVNIEPQSGNCVISPTAVRFYSLRSHSYVHVLRFRSTVYMVRCSPRIVAVGLAAQIYCFDARTLENKFSVLTCPVPQVGTQGMVGVNIGYGPMAVGPRWLAYASNNPLLLNTGRLSPQNLTPSPGVSPSTSPSSGSLVARYAVESSKHLAAGIINLGDMGYKTLSKYCQDLLPDGSNSPASSNSSWKVGRVATHSTETDTTGVVIVKDFISRAVISQFRAHTSPISALCFDPSGTLLVTASVHGNNINIFRIMASCLQKGSGTQSYDWSSSHVHLYKLYRGITTAGDRPTLLPVLSLPWWSTSSCMINQQSFPPPSPITLSVVSRIKNAYSGWLNTVSNAAASATGKVSVPSGAVAAVFHNSVFHSIEPVCSKVNALEHLLVYTPSGHVIQHELRPSMGVEPNDGKLGTGPGSSVLIQDEELRVKVEPFQWWDVCRRSDRPEREECISGITLDRQEAAEKVISDCVDNDTKCSMELNNCTGEEDLVRPYERSHWYLSNAEVQISSGRMPIWQKSKICFHMMSPLRANERTLTKDYAGGEIEIEKVPVHEVEIRRKDLLPVFDHCRSIQSDWNNRGLFGGRYASASSSGLHRAKDKVTEETVICCSKPASVGSVESSDGGSSRTTEKFLDLDQPNTVKSYAPVCQTMSEIDGKKRGSNMVALPLLDQSFSDRDKISCLSEQSEKYDSHVEDKCITNGESSIKSNSLLFVGSAIAGGASSSNTGGTSEVSNVGSDDSASSMNILAEGSVPVNLHGPLDFGQYFQEEYCKASEIDECHELTEVATDADSSNSHYEREKPEEDGDNDDMLGGIFAFSEEGKESEIT</sequence>
<dbReference type="PANTHER" id="PTHR13268:SF0">
    <property type="entry name" value="BCAS3 MICROTUBULE ASSOCIATED CELL MIGRATION FACTOR"/>
    <property type="match status" value="1"/>
</dbReference>
<comment type="caution">
    <text evidence="8">The sequence shown here is derived from an EMBL/GenBank/DDBJ whole genome shotgun (WGS) entry which is preliminary data.</text>
</comment>
<evidence type="ECO:0000256" key="2">
    <source>
        <dbReference type="ARBA" id="ARBA00009995"/>
    </source>
</evidence>
<dbReference type="SUPFAM" id="SSF50978">
    <property type="entry name" value="WD40 repeat-like"/>
    <property type="match status" value="1"/>
</dbReference>
<dbReference type="InterPro" id="IPR001680">
    <property type="entry name" value="WD40_rpt"/>
</dbReference>
<keyword evidence="9" id="KW-1185">Reference proteome</keyword>
<dbReference type="Gene3D" id="3.40.50.2000">
    <property type="entry name" value="Glycogen Phosphorylase B"/>
    <property type="match status" value="2"/>
</dbReference>
<accession>A0A834YSP4</accession>
<dbReference type="SMART" id="SM00320">
    <property type="entry name" value="WD40"/>
    <property type="match status" value="2"/>
</dbReference>
<dbReference type="Pfam" id="PF21034">
    <property type="entry name" value="BCAS3_WD40"/>
    <property type="match status" value="1"/>
</dbReference>
<comment type="subcellular location">
    <subcellularLocation>
        <location evidence="1">Preautophagosomal structure</location>
    </subcellularLocation>
</comment>
<name>A0A834YSP4_TETSI</name>
<dbReference type="CDD" id="cd03784">
    <property type="entry name" value="GT1_Gtf-like"/>
    <property type="match status" value="1"/>
</dbReference>
<dbReference type="Gene3D" id="2.130.10.10">
    <property type="entry name" value="YVTN repeat-like/Quinoprotein amine dehydrogenase"/>
    <property type="match status" value="1"/>
</dbReference>
<dbReference type="OMA" id="NFGWLNT"/>
<evidence type="ECO:0000259" key="7">
    <source>
        <dbReference type="Pfam" id="PF21034"/>
    </source>
</evidence>
<dbReference type="InterPro" id="IPR045142">
    <property type="entry name" value="BCAS3-like"/>
</dbReference>